<feature type="domain" description="KNOX1" evidence="4">
    <location>
        <begin position="36"/>
        <end position="88"/>
    </location>
</feature>
<accession>A0A843XKM6</accession>
<proteinExistence type="predicted"/>
<dbReference type="InterPro" id="IPR005540">
    <property type="entry name" value="KNOX1"/>
</dbReference>
<dbReference type="AlphaFoldDB" id="A0A843XKM6"/>
<evidence type="ECO:0000259" key="5">
    <source>
        <dbReference type="SMART" id="SM01256"/>
    </source>
</evidence>
<evidence type="ECO:0000313" key="7">
    <source>
        <dbReference type="Proteomes" id="UP000652761"/>
    </source>
</evidence>
<reference evidence="6" key="1">
    <citation type="submission" date="2017-07" db="EMBL/GenBank/DDBJ databases">
        <title>Taro Niue Genome Assembly and Annotation.</title>
        <authorList>
            <person name="Atibalentja N."/>
            <person name="Keating K."/>
            <person name="Fields C.J."/>
        </authorList>
    </citation>
    <scope>NUCLEOTIDE SEQUENCE</scope>
    <source>
        <strain evidence="6">Niue_2</strain>
        <tissue evidence="6">Leaf</tissue>
    </source>
</reference>
<dbReference type="Proteomes" id="UP000652761">
    <property type="component" value="Unassembled WGS sequence"/>
</dbReference>
<name>A0A843XKM6_COLES</name>
<comment type="caution">
    <text evidence="6">The sequence shown here is derived from an EMBL/GenBank/DDBJ whole genome shotgun (WGS) entry which is preliminary data.</text>
</comment>
<sequence length="144" mass="15807">GGLKPHRMEGGRLLWGVLEDESSGKRGHEEVGVEEEVLKRKIKCHPMFGILKETHLNCLKICSGNEEASGAEPDQLQRSKAKQEDHSDLDAFMEAYHSALVGLAREIQKPMQEATAFMELMYCLLDDVASSSHSPAGARGSTAE</sequence>
<dbReference type="SMART" id="SM01255">
    <property type="entry name" value="KNOX1"/>
    <property type="match status" value="1"/>
</dbReference>
<dbReference type="GO" id="GO:0003677">
    <property type="term" value="F:DNA binding"/>
    <property type="evidence" value="ECO:0007669"/>
    <property type="project" value="InterPro"/>
</dbReference>
<keyword evidence="2" id="KW-0539">Nucleus</keyword>
<evidence type="ECO:0000313" key="6">
    <source>
        <dbReference type="EMBL" id="MQM19615.1"/>
    </source>
</evidence>
<dbReference type="Pfam" id="PF03791">
    <property type="entry name" value="KNOX2"/>
    <property type="match status" value="1"/>
</dbReference>
<dbReference type="GO" id="GO:0005634">
    <property type="term" value="C:nucleus"/>
    <property type="evidence" value="ECO:0007669"/>
    <property type="project" value="UniProtKB-SubCell"/>
</dbReference>
<dbReference type="EMBL" id="NMUH01009057">
    <property type="protein sequence ID" value="MQM19615.1"/>
    <property type="molecule type" value="Genomic_DNA"/>
</dbReference>
<organism evidence="6 7">
    <name type="scientific">Colocasia esculenta</name>
    <name type="common">Wild taro</name>
    <name type="synonym">Arum esculentum</name>
    <dbReference type="NCBI Taxonomy" id="4460"/>
    <lineage>
        <taxon>Eukaryota</taxon>
        <taxon>Viridiplantae</taxon>
        <taxon>Streptophyta</taxon>
        <taxon>Embryophyta</taxon>
        <taxon>Tracheophyta</taxon>
        <taxon>Spermatophyta</taxon>
        <taxon>Magnoliopsida</taxon>
        <taxon>Liliopsida</taxon>
        <taxon>Araceae</taxon>
        <taxon>Aroideae</taxon>
        <taxon>Colocasieae</taxon>
        <taxon>Colocasia</taxon>
    </lineage>
</organism>
<comment type="subcellular location">
    <subcellularLocation>
        <location evidence="1">Nucleus</location>
    </subcellularLocation>
</comment>
<gene>
    <name evidence="6" type="ORF">Taro_052622</name>
</gene>
<dbReference type="SMART" id="SM01256">
    <property type="entry name" value="KNOX2"/>
    <property type="match status" value="1"/>
</dbReference>
<dbReference type="InterPro" id="IPR005541">
    <property type="entry name" value="KNOX2"/>
</dbReference>
<dbReference type="PANTHER" id="PTHR48268:SF2">
    <property type="entry name" value="PROTEIN KNATM"/>
    <property type="match status" value="1"/>
</dbReference>
<feature type="region of interest" description="Disordered" evidence="3">
    <location>
        <begin position="66"/>
        <end position="87"/>
    </location>
</feature>
<dbReference type="InterPro" id="IPR053363">
    <property type="entry name" value="Leaf_patterning_domain"/>
</dbReference>
<keyword evidence="7" id="KW-1185">Reference proteome</keyword>
<evidence type="ECO:0000259" key="4">
    <source>
        <dbReference type="SMART" id="SM01255"/>
    </source>
</evidence>
<feature type="domain" description="KNOX2" evidence="5">
    <location>
        <begin position="78"/>
        <end position="130"/>
    </location>
</feature>
<dbReference type="OrthoDB" id="1704693at2759"/>
<dbReference type="PANTHER" id="PTHR48268">
    <property type="entry name" value="HOMEOBOX PROTEIN KNOTTED-1-LIKE 6 ISOFORM X1"/>
    <property type="match status" value="1"/>
</dbReference>
<protein>
    <submittedName>
        <fullName evidence="6">Uncharacterized protein</fullName>
    </submittedName>
</protein>
<feature type="compositionally biased region" description="Basic and acidic residues" evidence="3">
    <location>
        <begin position="75"/>
        <end position="87"/>
    </location>
</feature>
<evidence type="ECO:0000256" key="2">
    <source>
        <dbReference type="ARBA" id="ARBA00023242"/>
    </source>
</evidence>
<evidence type="ECO:0000256" key="1">
    <source>
        <dbReference type="ARBA" id="ARBA00004123"/>
    </source>
</evidence>
<feature type="non-terminal residue" evidence="6">
    <location>
        <position position="1"/>
    </location>
</feature>
<evidence type="ECO:0000256" key="3">
    <source>
        <dbReference type="SAM" id="MobiDB-lite"/>
    </source>
</evidence>